<evidence type="ECO:0000313" key="5">
    <source>
        <dbReference type="RefSeq" id="XP_035674411.1"/>
    </source>
</evidence>
<feature type="domain" description="CCHC-type" evidence="3">
    <location>
        <begin position="376"/>
        <end position="391"/>
    </location>
</feature>
<dbReference type="KEGG" id="bfo:118414463"/>
<dbReference type="SMART" id="SM00343">
    <property type="entry name" value="ZnF_C2HC"/>
    <property type="match status" value="1"/>
</dbReference>
<keyword evidence="4" id="KW-1185">Reference proteome</keyword>
<proteinExistence type="predicted"/>
<reference evidence="5" key="2">
    <citation type="submission" date="2025-08" db="UniProtKB">
        <authorList>
            <consortium name="RefSeq"/>
        </authorList>
    </citation>
    <scope>IDENTIFICATION</scope>
    <source>
        <strain evidence="5">S238N-H82</strain>
        <tissue evidence="5">Testes</tissue>
    </source>
</reference>
<dbReference type="Proteomes" id="UP000001554">
    <property type="component" value="Chromosome 4"/>
</dbReference>
<accession>A0A9J7L1W0</accession>
<feature type="compositionally biased region" description="Low complexity" evidence="2">
    <location>
        <begin position="323"/>
        <end position="338"/>
    </location>
</feature>
<dbReference type="Gene3D" id="4.10.60.10">
    <property type="entry name" value="Zinc finger, CCHC-type"/>
    <property type="match status" value="1"/>
</dbReference>
<reference evidence="4" key="1">
    <citation type="journal article" date="2020" name="Nat. Ecol. Evol.">
        <title>Deeply conserved synteny resolves early events in vertebrate evolution.</title>
        <authorList>
            <person name="Simakov O."/>
            <person name="Marletaz F."/>
            <person name="Yue J.X."/>
            <person name="O'Connell B."/>
            <person name="Jenkins J."/>
            <person name="Brandt A."/>
            <person name="Calef R."/>
            <person name="Tung C.H."/>
            <person name="Huang T.K."/>
            <person name="Schmutz J."/>
            <person name="Satoh N."/>
            <person name="Yu J.K."/>
            <person name="Putnam N.H."/>
            <person name="Green R.E."/>
            <person name="Rokhsar D.S."/>
        </authorList>
    </citation>
    <scope>NUCLEOTIDE SEQUENCE [LARGE SCALE GENOMIC DNA]</scope>
    <source>
        <strain evidence="4">S238N-H82</strain>
    </source>
</reference>
<keyword evidence="1" id="KW-0862">Zinc</keyword>
<dbReference type="GO" id="GO:0008270">
    <property type="term" value="F:zinc ion binding"/>
    <property type="evidence" value="ECO:0007669"/>
    <property type="project" value="UniProtKB-KW"/>
</dbReference>
<dbReference type="SUPFAM" id="SSF57756">
    <property type="entry name" value="Retrovirus zinc finger-like domains"/>
    <property type="match status" value="1"/>
</dbReference>
<sequence length="398" mass="43865">MPRVMSGFDTIRPTCGLTPCREPDRDGRTMDAPTTAPVLRGDATLVGQNIMEVLKTVMGDTTLPEDALLARFQEDVPLKNHNTDDLMERLEALTGEPTNMLLAMTGLDPKAHTTILRLAHFLIVSANETTAPRQPIRASKAVKSAAQAVSNLLQPQHDPPQETDRPTTAAAKTDGASSSSLPPPAKKARKTKPTPPEEDSNSDSENDLEEGSLHREVEKVKEICRDPLIHRYPYKLQKAMMRLVEEATRTRAKKGVVRRLERITDFCLRLSGKEGVGEEVLGLLMTPAERRFMAEARKAEANLDNRGSQASYRQNYRAPPATWGSPTAWGPPAAWGPPQGLPQSHRPWSRGSGAEGWGPPSRQPPASTPRRPNGEKCFNCGVRGHWKDDCPLPPKKRR</sequence>
<dbReference type="RefSeq" id="XP_035674411.1">
    <property type="nucleotide sequence ID" value="XM_035818518.1"/>
</dbReference>
<dbReference type="AlphaFoldDB" id="A0A9J7L1W0"/>
<feature type="compositionally biased region" description="Acidic residues" evidence="2">
    <location>
        <begin position="196"/>
        <end position="210"/>
    </location>
</feature>
<gene>
    <name evidence="5" type="primary">LOC118414463</name>
</gene>
<organism evidence="4 5">
    <name type="scientific">Branchiostoma floridae</name>
    <name type="common">Florida lancelet</name>
    <name type="synonym">Amphioxus</name>
    <dbReference type="NCBI Taxonomy" id="7739"/>
    <lineage>
        <taxon>Eukaryota</taxon>
        <taxon>Metazoa</taxon>
        <taxon>Chordata</taxon>
        <taxon>Cephalochordata</taxon>
        <taxon>Leptocardii</taxon>
        <taxon>Amphioxiformes</taxon>
        <taxon>Branchiostomatidae</taxon>
        <taxon>Branchiostoma</taxon>
    </lineage>
</organism>
<dbReference type="InterPro" id="IPR001878">
    <property type="entry name" value="Znf_CCHC"/>
</dbReference>
<feature type="region of interest" description="Disordered" evidence="2">
    <location>
        <begin position="316"/>
        <end position="398"/>
    </location>
</feature>
<dbReference type="InterPro" id="IPR036875">
    <property type="entry name" value="Znf_CCHC_sf"/>
</dbReference>
<dbReference type="GeneID" id="118414463"/>
<evidence type="ECO:0000256" key="2">
    <source>
        <dbReference type="SAM" id="MobiDB-lite"/>
    </source>
</evidence>
<evidence type="ECO:0000256" key="1">
    <source>
        <dbReference type="PROSITE-ProRule" id="PRU00047"/>
    </source>
</evidence>
<evidence type="ECO:0000313" key="4">
    <source>
        <dbReference type="Proteomes" id="UP000001554"/>
    </source>
</evidence>
<keyword evidence="1" id="KW-0863">Zinc-finger</keyword>
<dbReference type="GO" id="GO:0003676">
    <property type="term" value="F:nucleic acid binding"/>
    <property type="evidence" value="ECO:0007669"/>
    <property type="project" value="InterPro"/>
</dbReference>
<protein>
    <submittedName>
        <fullName evidence="5">Uncharacterized protein LOC118414463</fullName>
    </submittedName>
</protein>
<keyword evidence="1" id="KW-0479">Metal-binding</keyword>
<name>A0A9J7L1W0_BRAFL</name>
<evidence type="ECO:0000259" key="3">
    <source>
        <dbReference type="PROSITE" id="PS50158"/>
    </source>
</evidence>
<feature type="region of interest" description="Disordered" evidence="2">
    <location>
        <begin position="152"/>
        <end position="214"/>
    </location>
</feature>
<dbReference type="Pfam" id="PF00098">
    <property type="entry name" value="zf-CCHC"/>
    <property type="match status" value="1"/>
</dbReference>
<dbReference type="PROSITE" id="PS50158">
    <property type="entry name" value="ZF_CCHC"/>
    <property type="match status" value="1"/>
</dbReference>